<dbReference type="PIRSF" id="PIRSF002741">
    <property type="entry name" value="MppA"/>
    <property type="match status" value="1"/>
</dbReference>
<dbReference type="Gene3D" id="3.90.76.10">
    <property type="entry name" value="Dipeptide-binding Protein, Domain 1"/>
    <property type="match status" value="1"/>
</dbReference>
<dbReference type="RefSeq" id="WP_397093491.1">
    <property type="nucleotide sequence ID" value="NZ_JBIRYO010000015.1"/>
</dbReference>
<reference evidence="4 5" key="1">
    <citation type="submission" date="2024-10" db="EMBL/GenBank/DDBJ databases">
        <title>The Natural Products Discovery Center: Release of the First 8490 Sequenced Strains for Exploring Actinobacteria Biosynthetic Diversity.</title>
        <authorList>
            <person name="Kalkreuter E."/>
            <person name="Kautsar S.A."/>
            <person name="Yang D."/>
            <person name="Bader C.D."/>
            <person name="Teijaro C.N."/>
            <person name="Fluegel L."/>
            <person name="Davis C.M."/>
            <person name="Simpson J.R."/>
            <person name="Lauterbach L."/>
            <person name="Steele A.D."/>
            <person name="Gui C."/>
            <person name="Meng S."/>
            <person name="Li G."/>
            <person name="Viehrig K."/>
            <person name="Ye F."/>
            <person name="Su P."/>
            <person name="Kiefer A.F."/>
            <person name="Nichols A."/>
            <person name="Cepeda A.J."/>
            <person name="Yan W."/>
            <person name="Fan B."/>
            <person name="Jiang Y."/>
            <person name="Adhikari A."/>
            <person name="Zheng C.-J."/>
            <person name="Schuster L."/>
            <person name="Cowan T.M."/>
            <person name="Smanski M.J."/>
            <person name="Chevrette M.G."/>
            <person name="De Carvalho L.P.S."/>
            <person name="Shen B."/>
        </authorList>
    </citation>
    <scope>NUCLEOTIDE SEQUENCE [LARGE SCALE GENOMIC DNA]</scope>
    <source>
        <strain evidence="4 5">NPDC019275</strain>
    </source>
</reference>
<name>A0ABW7X4X7_9NOCA</name>
<accession>A0ABW7X4X7</accession>
<evidence type="ECO:0000256" key="1">
    <source>
        <dbReference type="SAM" id="MobiDB-lite"/>
    </source>
</evidence>
<evidence type="ECO:0000313" key="4">
    <source>
        <dbReference type="EMBL" id="MFI2476164.1"/>
    </source>
</evidence>
<dbReference type="PANTHER" id="PTHR30290:SF83">
    <property type="entry name" value="ABC TRANSPORTER SUBSTRATE-BINDING PROTEIN"/>
    <property type="match status" value="1"/>
</dbReference>
<dbReference type="InterPro" id="IPR030678">
    <property type="entry name" value="Peptide/Ni-bd"/>
</dbReference>
<evidence type="ECO:0000256" key="2">
    <source>
        <dbReference type="SAM" id="SignalP"/>
    </source>
</evidence>
<feature type="domain" description="Solute-binding protein family 5" evidence="3">
    <location>
        <begin position="79"/>
        <end position="463"/>
    </location>
</feature>
<dbReference type="SUPFAM" id="SSF53850">
    <property type="entry name" value="Periplasmic binding protein-like II"/>
    <property type="match status" value="1"/>
</dbReference>
<organism evidence="4 5">
    <name type="scientific">Nocardia xishanensis</name>
    <dbReference type="NCBI Taxonomy" id="238964"/>
    <lineage>
        <taxon>Bacteria</taxon>
        <taxon>Bacillati</taxon>
        <taxon>Actinomycetota</taxon>
        <taxon>Actinomycetes</taxon>
        <taxon>Mycobacteriales</taxon>
        <taxon>Nocardiaceae</taxon>
        <taxon>Nocardia</taxon>
    </lineage>
</organism>
<dbReference type="Pfam" id="PF00496">
    <property type="entry name" value="SBP_bac_5"/>
    <property type="match status" value="1"/>
</dbReference>
<dbReference type="InterPro" id="IPR000914">
    <property type="entry name" value="SBP_5_dom"/>
</dbReference>
<evidence type="ECO:0000259" key="3">
    <source>
        <dbReference type="Pfam" id="PF00496"/>
    </source>
</evidence>
<dbReference type="EMBL" id="JBIRYO010000015">
    <property type="protein sequence ID" value="MFI2476164.1"/>
    <property type="molecule type" value="Genomic_DNA"/>
</dbReference>
<keyword evidence="5" id="KW-1185">Reference proteome</keyword>
<protein>
    <submittedName>
        <fullName evidence="4">ABC transporter substrate-binding protein</fullName>
    </submittedName>
</protein>
<comment type="caution">
    <text evidence="4">The sequence shown here is derived from an EMBL/GenBank/DDBJ whole genome shotgun (WGS) entry which is preliminary data.</text>
</comment>
<dbReference type="InterPro" id="IPR039424">
    <property type="entry name" value="SBP_5"/>
</dbReference>
<gene>
    <name evidence="4" type="ORF">ACH49W_22530</name>
</gene>
<proteinExistence type="predicted"/>
<dbReference type="PANTHER" id="PTHR30290">
    <property type="entry name" value="PERIPLASMIC BINDING COMPONENT OF ABC TRANSPORTER"/>
    <property type="match status" value="1"/>
</dbReference>
<feature type="chain" id="PRO_5045813067" evidence="2">
    <location>
        <begin position="20"/>
        <end position="543"/>
    </location>
</feature>
<feature type="signal peptide" evidence="2">
    <location>
        <begin position="1"/>
        <end position="19"/>
    </location>
</feature>
<evidence type="ECO:0000313" key="5">
    <source>
        <dbReference type="Proteomes" id="UP001611415"/>
    </source>
</evidence>
<feature type="region of interest" description="Disordered" evidence="1">
    <location>
        <begin position="23"/>
        <end position="56"/>
    </location>
</feature>
<feature type="compositionally biased region" description="Polar residues" evidence="1">
    <location>
        <begin position="26"/>
        <end position="44"/>
    </location>
</feature>
<dbReference type="Proteomes" id="UP001611415">
    <property type="component" value="Unassembled WGS sequence"/>
</dbReference>
<dbReference type="Gene3D" id="3.10.105.10">
    <property type="entry name" value="Dipeptide-binding Protein, Domain 3"/>
    <property type="match status" value="1"/>
</dbReference>
<dbReference type="PROSITE" id="PS51257">
    <property type="entry name" value="PROKAR_LIPOPROTEIN"/>
    <property type="match status" value="1"/>
</dbReference>
<keyword evidence="2" id="KW-0732">Signal</keyword>
<sequence>MRKSPLVLSVATACLTALGAVGCGPDTNSPGQDTGLLTLNTTEPENPLVPGDTTDAGGSKILRTMFKGLVDYDPRTAAPRNAVAESIQTDDSRVFTVRLKHGWTFHDGTPVTAQSFVDAWNYTAYAPNEQQGAGFHSVIEGFDAVNAPDPGAAPAAHSADPATRTMSGLRVVDDHQFTITLAAPLPSFVDRLGYLAFAPLPRKFFTDRAGYLAHPVGNGPFEFVSRTPGSSLTIQRDADYSGPNKPSIERAEFRFNARLEAAYADVVNNRLDFLEVLPGDALVGARYKQDLPGRHFTRTGTGLQTITFPLYDPRFADPRVRQAISMSIDRQHVIDTVFTGDRVPAEGLVPSTVRGGTTGQCGTLCQYRPQQARELFDSTEFQGAIEIASNVDSANEKWLTAVCASITAALGRECRFQPVPTLGEFRRQINAHQMRTIYRTGWVADYPSIENFLNPLYRTGGSSNTGRYSNPQVDTLLARADATTNEQDSWALYQEAERLVLQDMPAVPLVIPGVQTGWSERLRNVTVTPFRDLDLETVTIAER</sequence>
<dbReference type="Gene3D" id="3.40.190.10">
    <property type="entry name" value="Periplasmic binding protein-like II"/>
    <property type="match status" value="1"/>
</dbReference>
<dbReference type="CDD" id="cd00995">
    <property type="entry name" value="PBP2_NikA_DppA_OppA_like"/>
    <property type="match status" value="1"/>
</dbReference>